<sequence length="194" mass="21101">MFTAFVLTFCVSAASAAALLARGHFARKARRARRQCRALPANPAPAYADGHSPLHEDLRALTRELQAHAGHLAATERAWKQVRAARSEQERDARLAEFDKALKAAPFVACRGDIDFQLRGARMELAARQQGVNLDKASPQQLQEMFSGVSDYELACCVSARRADSAVMEDVAGLCVARNRAQLLRAQLTAAANA</sequence>
<evidence type="ECO:0008006" key="4">
    <source>
        <dbReference type="Google" id="ProtNLM"/>
    </source>
</evidence>
<proteinExistence type="predicted"/>
<keyword evidence="3" id="KW-1185">Reference proteome</keyword>
<reference evidence="2 3" key="1">
    <citation type="journal article" date="2017" name="Int. J. Syst. Evol. Microbiol.">
        <title>Ramlibacter alkalitolerans sp. nov., alkali-tolerant bacterium isolated from soil of ginseng.</title>
        <authorList>
            <person name="Lee D.H."/>
            <person name="Cha C.J."/>
        </authorList>
    </citation>
    <scope>NUCLEOTIDE SEQUENCE [LARGE SCALE GENOMIC DNA]</scope>
    <source>
        <strain evidence="2 3">KACC 19305</strain>
    </source>
</reference>
<comment type="caution">
    <text evidence="2">The sequence shown here is derived from an EMBL/GenBank/DDBJ whole genome shotgun (WGS) entry which is preliminary data.</text>
</comment>
<dbReference type="Proteomes" id="UP000622707">
    <property type="component" value="Unassembled WGS sequence"/>
</dbReference>
<feature type="signal peptide" evidence="1">
    <location>
        <begin position="1"/>
        <end position="16"/>
    </location>
</feature>
<feature type="chain" id="PRO_5047250317" description="Lysozyme inhibitor LprI N-terminal domain-containing protein" evidence="1">
    <location>
        <begin position="17"/>
        <end position="194"/>
    </location>
</feature>
<keyword evidence="1" id="KW-0732">Signal</keyword>
<dbReference type="RefSeq" id="WP_201692480.1">
    <property type="nucleotide sequence ID" value="NZ_JAEQND010000013.1"/>
</dbReference>
<gene>
    <name evidence="2" type="ORF">JI746_22270</name>
</gene>
<dbReference type="EMBL" id="JAEQND010000013">
    <property type="protein sequence ID" value="MBL0427849.1"/>
    <property type="molecule type" value="Genomic_DNA"/>
</dbReference>
<accession>A0ABS1JU72</accession>
<evidence type="ECO:0000313" key="3">
    <source>
        <dbReference type="Proteomes" id="UP000622707"/>
    </source>
</evidence>
<protein>
    <recommendedName>
        <fullName evidence="4">Lysozyme inhibitor LprI N-terminal domain-containing protein</fullName>
    </recommendedName>
</protein>
<evidence type="ECO:0000256" key="1">
    <source>
        <dbReference type="SAM" id="SignalP"/>
    </source>
</evidence>
<organism evidence="2 3">
    <name type="scientific">Ramlibacter alkalitolerans</name>
    <dbReference type="NCBI Taxonomy" id="2039631"/>
    <lineage>
        <taxon>Bacteria</taxon>
        <taxon>Pseudomonadati</taxon>
        <taxon>Pseudomonadota</taxon>
        <taxon>Betaproteobacteria</taxon>
        <taxon>Burkholderiales</taxon>
        <taxon>Comamonadaceae</taxon>
        <taxon>Ramlibacter</taxon>
    </lineage>
</organism>
<evidence type="ECO:0000313" key="2">
    <source>
        <dbReference type="EMBL" id="MBL0427849.1"/>
    </source>
</evidence>
<name>A0ABS1JU72_9BURK</name>